<dbReference type="PROSITE" id="PS50977">
    <property type="entry name" value="HTH_TETR_2"/>
    <property type="match status" value="1"/>
</dbReference>
<organism evidence="4 5">
    <name type="scientific">Lacticaseibacillus hegangensis</name>
    <dbReference type="NCBI Taxonomy" id="2486010"/>
    <lineage>
        <taxon>Bacteria</taxon>
        <taxon>Bacillati</taxon>
        <taxon>Bacillota</taxon>
        <taxon>Bacilli</taxon>
        <taxon>Lactobacillales</taxon>
        <taxon>Lactobacillaceae</taxon>
        <taxon>Lacticaseibacillus</taxon>
    </lineage>
</organism>
<sequence length="198" mass="22015">MNKNDLRYRKTETNLKQAYLSLLAEHDCHTITVSQLCTLAQCARNTFYQHYPDLETLQDRIIGEVLDEISGAFHTAETDLAQIDAHRTRQYVEGIVAGVTNQQETLQRLFSKDDGTFQKQLEGVIYAQVMAGDRQLSKAADTPVNRLNAAYLAAAVAGFIASWLRDPQVTTAMAEEALLAIHQPTIKTSSAYLATAPR</sequence>
<dbReference type="RefSeq" id="WP_125755087.1">
    <property type="nucleotide sequence ID" value="NZ_JBHTOK010000078.1"/>
</dbReference>
<protein>
    <submittedName>
        <fullName evidence="4">TetR/AcrR family transcriptional regulator</fullName>
    </submittedName>
</protein>
<gene>
    <name evidence="4" type="ORF">ACFQ5K_11930</name>
</gene>
<evidence type="ECO:0000256" key="2">
    <source>
        <dbReference type="PROSITE-ProRule" id="PRU00335"/>
    </source>
</evidence>
<dbReference type="Proteomes" id="UP001597212">
    <property type="component" value="Unassembled WGS sequence"/>
</dbReference>
<dbReference type="Gene3D" id="1.10.357.10">
    <property type="entry name" value="Tetracycline Repressor, domain 2"/>
    <property type="match status" value="1"/>
</dbReference>
<dbReference type="EMBL" id="JBHTOK010000078">
    <property type="protein sequence ID" value="MFD1442086.1"/>
    <property type="molecule type" value="Genomic_DNA"/>
</dbReference>
<dbReference type="PANTHER" id="PTHR43479">
    <property type="entry name" value="ACREF/ENVCD OPERON REPRESSOR-RELATED"/>
    <property type="match status" value="1"/>
</dbReference>
<feature type="DNA-binding region" description="H-T-H motif" evidence="2">
    <location>
        <begin position="32"/>
        <end position="51"/>
    </location>
</feature>
<dbReference type="PANTHER" id="PTHR43479:SF7">
    <property type="entry name" value="TETR-FAMILY TRANSCRIPTIONAL REGULATOR"/>
    <property type="match status" value="1"/>
</dbReference>
<comment type="caution">
    <text evidence="4">The sequence shown here is derived from an EMBL/GenBank/DDBJ whole genome shotgun (WGS) entry which is preliminary data.</text>
</comment>
<proteinExistence type="predicted"/>
<keyword evidence="5" id="KW-1185">Reference proteome</keyword>
<feature type="domain" description="HTH tetR-type" evidence="3">
    <location>
        <begin position="9"/>
        <end position="69"/>
    </location>
</feature>
<accession>A0ABW4CZL2</accession>
<evidence type="ECO:0000259" key="3">
    <source>
        <dbReference type="PROSITE" id="PS50977"/>
    </source>
</evidence>
<keyword evidence="1 2" id="KW-0238">DNA-binding</keyword>
<dbReference type="InterPro" id="IPR050624">
    <property type="entry name" value="HTH-type_Tx_Regulator"/>
</dbReference>
<evidence type="ECO:0000313" key="4">
    <source>
        <dbReference type="EMBL" id="MFD1442086.1"/>
    </source>
</evidence>
<name>A0ABW4CZL2_9LACO</name>
<reference evidence="5" key="1">
    <citation type="journal article" date="2019" name="Int. J. Syst. Evol. Microbiol.">
        <title>The Global Catalogue of Microorganisms (GCM) 10K type strain sequencing project: providing services to taxonomists for standard genome sequencing and annotation.</title>
        <authorList>
            <consortium name="The Broad Institute Genomics Platform"/>
            <consortium name="The Broad Institute Genome Sequencing Center for Infectious Disease"/>
            <person name="Wu L."/>
            <person name="Ma J."/>
        </authorList>
    </citation>
    <scope>NUCLEOTIDE SEQUENCE [LARGE SCALE GENOMIC DNA]</scope>
    <source>
        <strain evidence="5">CCM 8912</strain>
    </source>
</reference>
<dbReference type="InterPro" id="IPR009057">
    <property type="entry name" value="Homeodomain-like_sf"/>
</dbReference>
<dbReference type="SUPFAM" id="SSF46689">
    <property type="entry name" value="Homeodomain-like"/>
    <property type="match status" value="1"/>
</dbReference>
<evidence type="ECO:0000256" key="1">
    <source>
        <dbReference type="ARBA" id="ARBA00023125"/>
    </source>
</evidence>
<dbReference type="InterPro" id="IPR001647">
    <property type="entry name" value="HTH_TetR"/>
</dbReference>
<evidence type="ECO:0000313" key="5">
    <source>
        <dbReference type="Proteomes" id="UP001597212"/>
    </source>
</evidence>